<proteinExistence type="predicted"/>
<feature type="transmembrane region" description="Helical" evidence="1">
    <location>
        <begin position="36"/>
        <end position="53"/>
    </location>
</feature>
<evidence type="ECO:0000313" key="3">
    <source>
        <dbReference type="Proteomes" id="UP000717624"/>
    </source>
</evidence>
<dbReference type="InterPro" id="IPR028994">
    <property type="entry name" value="Integrin_alpha_N"/>
</dbReference>
<keyword evidence="1" id="KW-0812">Transmembrane</keyword>
<accession>A0A939BRX5</accession>
<feature type="transmembrane region" description="Helical" evidence="1">
    <location>
        <begin position="12"/>
        <end position="30"/>
    </location>
</feature>
<gene>
    <name evidence="2" type="ORF">JOD01_001703</name>
</gene>
<dbReference type="RefSeq" id="WP_204517795.1">
    <property type="nucleotide sequence ID" value="NZ_BAABIN010000007.1"/>
</dbReference>
<keyword evidence="3" id="KW-1185">Reference proteome</keyword>
<evidence type="ECO:0000313" key="2">
    <source>
        <dbReference type="EMBL" id="MBM7590102.1"/>
    </source>
</evidence>
<keyword evidence="1" id="KW-0472">Membrane</keyword>
<dbReference type="AlphaFoldDB" id="A0A939BRX5"/>
<dbReference type="EMBL" id="JAFBEB010000004">
    <property type="protein sequence ID" value="MBM7590102.1"/>
    <property type="molecule type" value="Genomic_DNA"/>
</dbReference>
<dbReference type="Proteomes" id="UP000717624">
    <property type="component" value="Unassembled WGS sequence"/>
</dbReference>
<comment type="caution">
    <text evidence="2">The sequence shown here is derived from an EMBL/GenBank/DDBJ whole genome shotgun (WGS) entry which is preliminary data.</text>
</comment>
<organism evidence="2 3">
    <name type="scientific">Brevibacillus fulvus</name>
    <dbReference type="NCBI Taxonomy" id="1125967"/>
    <lineage>
        <taxon>Bacteria</taxon>
        <taxon>Bacillati</taxon>
        <taxon>Bacillota</taxon>
        <taxon>Bacilli</taxon>
        <taxon>Bacillales</taxon>
        <taxon>Paenibacillaceae</taxon>
        <taxon>Brevibacillus</taxon>
    </lineage>
</organism>
<reference evidence="2" key="1">
    <citation type="submission" date="2021-01" db="EMBL/GenBank/DDBJ databases">
        <title>Genomic Encyclopedia of Type Strains, Phase IV (KMG-IV): sequencing the most valuable type-strain genomes for metagenomic binning, comparative biology and taxonomic classification.</title>
        <authorList>
            <person name="Goeker M."/>
        </authorList>
    </citation>
    <scope>NUCLEOTIDE SEQUENCE</scope>
    <source>
        <strain evidence="2">DSM 25523</strain>
    </source>
</reference>
<evidence type="ECO:0000256" key="1">
    <source>
        <dbReference type="SAM" id="Phobius"/>
    </source>
</evidence>
<name>A0A939BRX5_9BACL</name>
<feature type="transmembrane region" description="Helical" evidence="1">
    <location>
        <begin position="520"/>
        <end position="539"/>
    </location>
</feature>
<dbReference type="SUPFAM" id="SSF69318">
    <property type="entry name" value="Integrin alpha N-terminal domain"/>
    <property type="match status" value="1"/>
</dbReference>
<sequence length="545" mass="61448">MRQIFKLQTLYWALFAIALFLIYHLLVKIAVLDASWIALLLLIPVMILGYFLVKPAKRRQVTVFALAFLLLDRALTGLDVKSLLLTLLGGALAIVVISLIAKWYGRLPWNAVLVLALLPILSNATFNRDNLYVLNHFYIQWESDRLYSGEWVDYFPITLYDVNHDGKQEIITYGNAEEVPQPVDEDKKPETEAERKALAEKLLPIQSEPVSLYVYTYQNGHMQRMPNDQFTADQLAEIKAQIPEDFPGFPYYTQTDTELRANVQRQSYAEGMLQVGTAPYRAFLLDMQNLQEMLAATKGKMDSQDTFNKPSKYRDVRIKNGVVQGTYDGKPFTATTKATKILDTMHLPDGQEGLLVMGENISVLEVEPAGSVKEAYTLTRQQIPLSTANLIIADIDHDQTDEILVGSTPSYILKPTADGNWQILWASAKGDESFRFTNYAPVGTDTAPEIVAQAKSWVSAYPLRYVSGFDFTPEGLKQNWKLYLSLINIQVGDIDGDGQNELVASIYDSHKLLILKQHDIPVMPITIAIFVILIGYGVVRRFRHA</sequence>
<keyword evidence="1" id="KW-1133">Transmembrane helix</keyword>
<protein>
    <submittedName>
        <fullName evidence="2">Uncharacterized protein</fullName>
    </submittedName>
</protein>
<feature type="transmembrane region" description="Helical" evidence="1">
    <location>
        <begin position="82"/>
        <end position="100"/>
    </location>
</feature>